<dbReference type="GO" id="GO:0004984">
    <property type="term" value="F:olfactory receptor activity"/>
    <property type="evidence" value="ECO:0007669"/>
    <property type="project" value="InterPro"/>
</dbReference>
<evidence type="ECO:0000313" key="11">
    <source>
        <dbReference type="EMBL" id="QNL15042.1"/>
    </source>
</evidence>
<dbReference type="PANTHER" id="PTHR21137:SF35">
    <property type="entry name" value="ODORANT RECEPTOR 19A-RELATED"/>
    <property type="match status" value="1"/>
</dbReference>
<evidence type="ECO:0000256" key="1">
    <source>
        <dbReference type="ARBA" id="ARBA00004651"/>
    </source>
</evidence>
<dbReference type="PANTHER" id="PTHR21137">
    <property type="entry name" value="ODORANT RECEPTOR"/>
    <property type="match status" value="1"/>
</dbReference>
<reference evidence="11" key="1">
    <citation type="submission" date="2020-06" db="EMBL/GenBank/DDBJ databases">
        <authorList>
            <person name="Sheng S."/>
        </authorList>
    </citation>
    <scope>NUCLEOTIDE SEQUENCE</scope>
    <source>
        <tissue evidence="11">Antenna</tissue>
    </source>
</reference>
<feature type="transmembrane region" description="Helical" evidence="10">
    <location>
        <begin position="105"/>
        <end position="126"/>
    </location>
</feature>
<proteinExistence type="evidence at transcript level"/>
<evidence type="ECO:0000256" key="8">
    <source>
        <dbReference type="ARBA" id="ARBA00023170"/>
    </source>
</evidence>
<keyword evidence="8 11" id="KW-0675">Receptor</keyword>
<comment type="subcellular location">
    <subcellularLocation>
        <location evidence="1">Cell membrane</location>
        <topology evidence="1">Multi-pass membrane protein</topology>
    </subcellularLocation>
</comment>
<keyword evidence="7 10" id="KW-0472">Membrane</keyword>
<accession>A0A7G8Z9B7</accession>
<evidence type="ECO:0000256" key="7">
    <source>
        <dbReference type="ARBA" id="ARBA00023136"/>
    </source>
</evidence>
<organism evidence="11">
    <name type="scientific">Aulacocentrum confusum</name>
    <dbReference type="NCBI Taxonomy" id="2767324"/>
    <lineage>
        <taxon>Eukaryota</taxon>
        <taxon>Metazoa</taxon>
        <taxon>Ecdysozoa</taxon>
        <taxon>Arthropoda</taxon>
        <taxon>Hexapoda</taxon>
        <taxon>Insecta</taxon>
        <taxon>Pterygota</taxon>
        <taxon>Neoptera</taxon>
        <taxon>Endopterygota</taxon>
        <taxon>Hymenoptera</taxon>
        <taxon>Apocrita</taxon>
        <taxon>Ichneumonoidea</taxon>
        <taxon>Braconidae</taxon>
        <taxon>Macrocentrinae</taxon>
        <taxon>Aulacocentrum</taxon>
    </lineage>
</organism>
<feature type="transmembrane region" description="Helical" evidence="10">
    <location>
        <begin position="47"/>
        <end position="69"/>
    </location>
</feature>
<dbReference type="EMBL" id="MT671038">
    <property type="protein sequence ID" value="QNL15042.1"/>
    <property type="molecule type" value="mRNA"/>
</dbReference>
<dbReference type="GO" id="GO:0007165">
    <property type="term" value="P:signal transduction"/>
    <property type="evidence" value="ECO:0007669"/>
    <property type="project" value="UniProtKB-KW"/>
</dbReference>
<evidence type="ECO:0000256" key="3">
    <source>
        <dbReference type="ARBA" id="ARBA00022606"/>
    </source>
</evidence>
<sequence length="217" mass="25581">MIHRKDIKTLHQNLDTKFFELLKNPQLPHILLNDVTSFQCLCKILSCFIYLSTAVFIMTPLILMANQYFHQIHPIKIMFVFPGVYPWKISPNGLYYKFHFIAESASILFASFVSGGIDCLFTLYIFQINGHLRDISYRITHTNDKTNHKKMIRECILQHEMLMQCRDILEQTFGPIILFTMLVNTMNLCTQMFEFSQVSTEKSAINFFYEIKSFLHR</sequence>
<evidence type="ECO:0000256" key="2">
    <source>
        <dbReference type="ARBA" id="ARBA00022475"/>
    </source>
</evidence>
<dbReference type="Pfam" id="PF02949">
    <property type="entry name" value="7tm_6"/>
    <property type="match status" value="1"/>
</dbReference>
<protein>
    <submittedName>
        <fullName evidence="11">Olfactory receptor 98</fullName>
    </submittedName>
</protein>
<dbReference type="AlphaFoldDB" id="A0A7G8Z9B7"/>
<dbReference type="InterPro" id="IPR004117">
    <property type="entry name" value="7tm6_olfct_rcpt"/>
</dbReference>
<dbReference type="GO" id="GO:0005549">
    <property type="term" value="F:odorant binding"/>
    <property type="evidence" value="ECO:0007669"/>
    <property type="project" value="InterPro"/>
</dbReference>
<keyword evidence="5" id="KW-0552">Olfaction</keyword>
<dbReference type="GO" id="GO:0005886">
    <property type="term" value="C:plasma membrane"/>
    <property type="evidence" value="ECO:0007669"/>
    <property type="project" value="UniProtKB-SubCell"/>
</dbReference>
<evidence type="ECO:0000256" key="4">
    <source>
        <dbReference type="ARBA" id="ARBA00022692"/>
    </source>
</evidence>
<evidence type="ECO:0000256" key="10">
    <source>
        <dbReference type="SAM" id="Phobius"/>
    </source>
</evidence>
<gene>
    <name evidence="11" type="primary">OR98</name>
</gene>
<name>A0A7G8Z9B7_9HYME</name>
<evidence type="ECO:0000256" key="6">
    <source>
        <dbReference type="ARBA" id="ARBA00022989"/>
    </source>
</evidence>
<keyword evidence="2" id="KW-1003">Cell membrane</keyword>
<evidence type="ECO:0000256" key="9">
    <source>
        <dbReference type="ARBA" id="ARBA00023224"/>
    </source>
</evidence>
<keyword evidence="3" id="KW-0716">Sensory transduction</keyword>
<keyword evidence="4 10" id="KW-0812">Transmembrane</keyword>
<keyword evidence="9" id="KW-0807">Transducer</keyword>
<evidence type="ECO:0000256" key="5">
    <source>
        <dbReference type="ARBA" id="ARBA00022725"/>
    </source>
</evidence>
<keyword evidence="6 10" id="KW-1133">Transmembrane helix</keyword>